<dbReference type="InterPro" id="IPR025502">
    <property type="entry name" value="TldD"/>
</dbReference>
<evidence type="ECO:0000259" key="5">
    <source>
        <dbReference type="Pfam" id="PF01523"/>
    </source>
</evidence>
<name>A0A2K5AP43_9ARCH</name>
<gene>
    <name evidence="8" type="ORF">NCAV_0197</name>
</gene>
<keyword evidence="4" id="KW-0482">Metalloprotease</keyword>
<proteinExistence type="inferred from homology"/>
<accession>A0A2K5AP43</accession>
<keyword evidence="2 8" id="KW-0645">Protease</keyword>
<dbReference type="KEGG" id="ncv:NCAV_0197"/>
<dbReference type="EMBL" id="LT981265">
    <property type="protein sequence ID" value="SPC33397.1"/>
    <property type="molecule type" value="Genomic_DNA"/>
</dbReference>
<feature type="domain" description="Metalloprotease TldD/E N-terminal" evidence="5">
    <location>
        <begin position="36"/>
        <end position="99"/>
    </location>
</feature>
<dbReference type="InterPro" id="IPR045570">
    <property type="entry name" value="Metalloprtase-TldD/E_cen_dom"/>
</dbReference>
<keyword evidence="9" id="KW-1185">Reference proteome</keyword>
<evidence type="ECO:0000313" key="8">
    <source>
        <dbReference type="EMBL" id="SPC33397.1"/>
    </source>
</evidence>
<dbReference type="RefSeq" id="WP_197706656.1">
    <property type="nucleotide sequence ID" value="NZ_LT981265.1"/>
</dbReference>
<feature type="domain" description="Metalloprotease TldD/E central" evidence="7">
    <location>
        <begin position="131"/>
        <end position="242"/>
    </location>
</feature>
<dbReference type="GeneID" id="41594298"/>
<dbReference type="PIRSF" id="PIRSF004919">
    <property type="entry name" value="TldD"/>
    <property type="match status" value="1"/>
</dbReference>
<dbReference type="Proteomes" id="UP000236248">
    <property type="component" value="Chromosome NCAV"/>
</dbReference>
<evidence type="ECO:0000256" key="3">
    <source>
        <dbReference type="ARBA" id="ARBA00022801"/>
    </source>
</evidence>
<evidence type="ECO:0000259" key="6">
    <source>
        <dbReference type="Pfam" id="PF19289"/>
    </source>
</evidence>
<dbReference type="GO" id="GO:0008237">
    <property type="term" value="F:metallopeptidase activity"/>
    <property type="evidence" value="ECO:0007669"/>
    <property type="project" value="UniProtKB-KW"/>
</dbReference>
<dbReference type="InterPro" id="IPR051463">
    <property type="entry name" value="Peptidase_U62_metallo"/>
</dbReference>
<dbReference type="PANTHER" id="PTHR30624:SF0">
    <property type="entry name" value="METALLOPROTEASE SLR0863"/>
    <property type="match status" value="1"/>
</dbReference>
<dbReference type="Pfam" id="PF19289">
    <property type="entry name" value="PmbA_TldD_3rd"/>
    <property type="match status" value="1"/>
</dbReference>
<evidence type="ECO:0000256" key="2">
    <source>
        <dbReference type="ARBA" id="ARBA00022670"/>
    </source>
</evidence>
<dbReference type="Pfam" id="PF19290">
    <property type="entry name" value="PmbA_TldD_2nd"/>
    <property type="match status" value="1"/>
</dbReference>
<dbReference type="SUPFAM" id="SSF111283">
    <property type="entry name" value="Putative modulator of DNA gyrase, PmbA/TldD"/>
    <property type="match status" value="1"/>
</dbReference>
<dbReference type="AlphaFoldDB" id="A0A2K5AP43"/>
<dbReference type="InterPro" id="IPR036059">
    <property type="entry name" value="TldD/PmbA_sf"/>
</dbReference>
<feature type="domain" description="Metalloprotease TldD/E C-terminal" evidence="6">
    <location>
        <begin position="251"/>
        <end position="460"/>
    </location>
</feature>
<dbReference type="Pfam" id="PF01523">
    <property type="entry name" value="PmbA_TldD_1st"/>
    <property type="match status" value="1"/>
</dbReference>
<evidence type="ECO:0000256" key="4">
    <source>
        <dbReference type="ARBA" id="ARBA00023049"/>
    </source>
</evidence>
<sequence length="486" mass="53031">MSILLIRSIVLAVYVHLADPDILNLVLNTSTAQYTEVRYHARTLNEIRIVDGRVERARSVIKSGVGIRVLKYGRWGFSSTSIITRDELIRALEQAIRSASAKSYGSDTNTVKGLAEARLARGLFMPEINGKLEDHSIEEKVRIAREAEREARKGSKSKDVRSASCTYKEMIDAKVIVSSDGASVELYDSKPEFVVTAIAGKGSIKVSASEGVCVTGGWNDLFKDKDHLAIAREAAEKATRLLNAKQPRGERTTIILDPAMVGLLAHEAIGHVVEADFVLSGSIARDLLGKKVASELVTLVDSGASNIVPNAAGTVFVDDEGVMTRSVRIIDKGIMSSYLHNRESAYIFGVEPTGNARAFEYNDEPLIRMRNTYIEPGDYMLDEMIKEVKHGYMLKGARNGQADANGEFMFGAEEAYLIEHGEVKELFRGVSISGITIDVLKSIDAISSSKDFKYDIGTGYCGKYQPMKVDGGGSYVRCNAIVGGVQ</sequence>
<comment type="similarity">
    <text evidence="1">Belongs to the peptidase U62 family.</text>
</comment>
<dbReference type="GO" id="GO:0005829">
    <property type="term" value="C:cytosol"/>
    <property type="evidence" value="ECO:0007669"/>
    <property type="project" value="TreeGrafter"/>
</dbReference>
<protein>
    <submittedName>
        <fullName evidence="8">Putative Zn-dependent protease-like protein</fullName>
    </submittedName>
</protein>
<dbReference type="Gene3D" id="3.30.2290.10">
    <property type="entry name" value="PmbA/TldD superfamily"/>
    <property type="match status" value="1"/>
</dbReference>
<dbReference type="InterPro" id="IPR035068">
    <property type="entry name" value="TldD/PmbA_N"/>
</dbReference>
<dbReference type="GO" id="GO:0006508">
    <property type="term" value="P:proteolysis"/>
    <property type="evidence" value="ECO:0007669"/>
    <property type="project" value="UniProtKB-KW"/>
</dbReference>
<dbReference type="PANTHER" id="PTHR30624">
    <property type="entry name" value="UNCHARACTERIZED PROTEIN TLDD AND PMBA"/>
    <property type="match status" value="1"/>
</dbReference>
<organism evidence="8 9">
    <name type="scientific">Candidatus Nitrosocaldus cavascurensis</name>
    <dbReference type="NCBI Taxonomy" id="2058097"/>
    <lineage>
        <taxon>Archaea</taxon>
        <taxon>Nitrososphaerota</taxon>
        <taxon>Nitrososphaeria</taxon>
        <taxon>Candidatus Nitrosocaldales</taxon>
        <taxon>Candidatus Nitrosocaldaceae</taxon>
        <taxon>Candidatus Nitrosocaldus</taxon>
    </lineage>
</organism>
<keyword evidence="3" id="KW-0378">Hydrolase</keyword>
<evidence type="ECO:0000259" key="7">
    <source>
        <dbReference type="Pfam" id="PF19290"/>
    </source>
</evidence>
<evidence type="ECO:0000313" key="9">
    <source>
        <dbReference type="Proteomes" id="UP000236248"/>
    </source>
</evidence>
<dbReference type="InterPro" id="IPR045569">
    <property type="entry name" value="Metalloprtase-TldD/E_C"/>
</dbReference>
<dbReference type="InterPro" id="IPR002510">
    <property type="entry name" value="Metalloprtase-TldD/E_N"/>
</dbReference>
<evidence type="ECO:0000256" key="1">
    <source>
        <dbReference type="ARBA" id="ARBA00005836"/>
    </source>
</evidence>
<reference evidence="9" key="1">
    <citation type="submission" date="2018-01" db="EMBL/GenBank/DDBJ databases">
        <authorList>
            <person name="Kerou L M."/>
        </authorList>
    </citation>
    <scope>NUCLEOTIDE SEQUENCE [LARGE SCALE GENOMIC DNA]</scope>
    <source>
        <strain evidence="9">SCU2</strain>
    </source>
</reference>